<evidence type="ECO:0000256" key="3">
    <source>
        <dbReference type="ARBA" id="ARBA00022723"/>
    </source>
</evidence>
<dbReference type="Pfam" id="PF02868">
    <property type="entry name" value="Peptidase_M4_C"/>
    <property type="match status" value="1"/>
</dbReference>
<feature type="chain" id="PRO_5043962252" evidence="10">
    <location>
        <begin position="21"/>
        <end position="713"/>
    </location>
</feature>
<dbReference type="GO" id="GO:0004222">
    <property type="term" value="F:metalloendopeptidase activity"/>
    <property type="evidence" value="ECO:0007669"/>
    <property type="project" value="InterPro"/>
</dbReference>
<evidence type="ECO:0000256" key="6">
    <source>
        <dbReference type="ARBA" id="ARBA00022833"/>
    </source>
</evidence>
<feature type="active site" description="Proton donor" evidence="8">
    <location>
        <position position="452"/>
    </location>
</feature>
<feature type="domain" description="Peptidase M4" evidence="11">
    <location>
        <begin position="223"/>
        <end position="375"/>
    </location>
</feature>
<evidence type="ECO:0000256" key="8">
    <source>
        <dbReference type="PIRSR" id="PIRSR623612-1"/>
    </source>
</evidence>
<keyword evidence="2" id="KW-0645">Protease</keyword>
<evidence type="ECO:0000259" key="11">
    <source>
        <dbReference type="Pfam" id="PF01447"/>
    </source>
</evidence>
<comment type="similarity">
    <text evidence="1">Belongs to the peptidase M4 family.</text>
</comment>
<dbReference type="PANTHER" id="PTHR33794:SF1">
    <property type="entry name" value="BACILLOLYSIN"/>
    <property type="match status" value="1"/>
</dbReference>
<dbReference type="InterPro" id="IPR013856">
    <property type="entry name" value="Peptidase_M4_domain"/>
</dbReference>
<dbReference type="InterPro" id="IPR027268">
    <property type="entry name" value="Peptidase_M4/M1_CTD_sf"/>
</dbReference>
<evidence type="ECO:0000259" key="12">
    <source>
        <dbReference type="Pfam" id="PF02868"/>
    </source>
</evidence>
<feature type="region of interest" description="Disordered" evidence="9">
    <location>
        <begin position="243"/>
        <end position="272"/>
    </location>
</feature>
<name>A0AAU2HBA6_9ACTN</name>
<dbReference type="PRINTS" id="PR00730">
    <property type="entry name" value="THERMOLYSIN"/>
</dbReference>
<dbReference type="InterPro" id="IPR011096">
    <property type="entry name" value="FTP_domain"/>
</dbReference>
<dbReference type="SUPFAM" id="SSF49899">
    <property type="entry name" value="Concanavalin A-like lectins/glucanases"/>
    <property type="match status" value="1"/>
</dbReference>
<evidence type="ECO:0000256" key="5">
    <source>
        <dbReference type="ARBA" id="ARBA00022801"/>
    </source>
</evidence>
<dbReference type="Gene3D" id="3.10.170.10">
    <property type="match status" value="1"/>
</dbReference>
<keyword evidence="6" id="KW-0862">Zinc</keyword>
<evidence type="ECO:0000313" key="14">
    <source>
        <dbReference type="EMBL" id="WTU44595.1"/>
    </source>
</evidence>
<reference evidence="14" key="1">
    <citation type="submission" date="2022-10" db="EMBL/GenBank/DDBJ databases">
        <title>The complete genomes of actinobacterial strains from the NBC collection.</title>
        <authorList>
            <person name="Joergensen T.S."/>
            <person name="Alvarez Arevalo M."/>
            <person name="Sterndorff E.B."/>
            <person name="Faurdal D."/>
            <person name="Vuksanovic O."/>
            <person name="Mourched A.-S."/>
            <person name="Charusanti P."/>
            <person name="Shaw S."/>
            <person name="Blin K."/>
            <person name="Weber T."/>
        </authorList>
    </citation>
    <scope>NUCLEOTIDE SEQUENCE</scope>
    <source>
        <strain evidence="14">NBC_00060</strain>
    </source>
</reference>
<feature type="region of interest" description="Disordered" evidence="9">
    <location>
        <begin position="550"/>
        <end position="570"/>
    </location>
</feature>
<proteinExistence type="inferred from homology"/>
<evidence type="ECO:0000256" key="9">
    <source>
        <dbReference type="SAM" id="MobiDB-lite"/>
    </source>
</evidence>
<dbReference type="InterPro" id="IPR050728">
    <property type="entry name" value="Zinc_Metalloprotease_M4"/>
</dbReference>
<feature type="signal peptide" evidence="10">
    <location>
        <begin position="1"/>
        <end position="20"/>
    </location>
</feature>
<dbReference type="Gene3D" id="1.10.390.10">
    <property type="entry name" value="Neutral Protease Domain 2"/>
    <property type="match status" value="1"/>
</dbReference>
<accession>A0AAU2HBA6</accession>
<feature type="compositionally biased region" description="Basic and acidic residues" evidence="9">
    <location>
        <begin position="245"/>
        <end position="260"/>
    </location>
</feature>
<evidence type="ECO:0000256" key="2">
    <source>
        <dbReference type="ARBA" id="ARBA00022670"/>
    </source>
</evidence>
<dbReference type="Gene3D" id="2.60.120.260">
    <property type="entry name" value="Galactose-binding domain-like"/>
    <property type="match status" value="1"/>
</dbReference>
<keyword evidence="5" id="KW-0378">Hydrolase</keyword>
<dbReference type="InterPro" id="IPR023612">
    <property type="entry name" value="Peptidase_M4"/>
</dbReference>
<dbReference type="Gene3D" id="3.10.450.490">
    <property type="match status" value="1"/>
</dbReference>
<sequence length="713" mass="73520">MKRSLLVGTLSLAVSGLLIAGAGTPASAAKGPRAATPKPSKAQALRDATAEVAASPNTVRAGAHDTFLSHDVTVDKDGTRHVHLDRRYQGLPVLGGDVIVHSAPNGELRSTSLTLKAPLSLSVTPKVSKQRAVAVAIAKFKGTRKGSKAELVVDATSATPTLAWQVVVDGTAPDGSPSHFHTLVDATTGQAGKSWNTFHSTVVPGHTTTASQTTAIAGAAASGTGHGYQVGDVTLGTNSISGGYELKDPTRGNGETRDAQNKTVTNDSPPAGWGVAFTDTDNVWGNGTLSDRATVAVDAHYGIQATWDYYKNVHGRNGIKNDGVGARSFVHYGVNYANAGWDDDSFSMIYGDGASGQKPFTELDVAGHEMSHGVTAATAGLNYFGDAGGMNEATSDIFGTLVEFNAKSPADTPDYLIGEKISSSPLRYMDDPKKDGASQSCWTTNTKNLDPHYSSGVGNHWFYLMAVGSGSSSYGNSPTCDGGTVTGLGNDAAGKIWYRALTTYLTAASTYADARTATVKAATDLYGASSTQCTTVEKAWSGVAVAPTSTTCGGSGTTQPPSGSNLLSNPGFESGATTWSASSGAITNDTGATAHAGSYYAWLDGYGSSHTDTLSQSVTIPATAAAPKLSFWLAIDTKETGTTAYDTLKAQVVSGTTTTTLATYSNVTPSGYVQRTLDLSAFKGKTVTIKFTGAEDSSLATSFLIDDTSVTTG</sequence>
<dbReference type="SUPFAM" id="SSF55486">
    <property type="entry name" value="Metalloproteases ('zincins'), catalytic domain"/>
    <property type="match status" value="1"/>
</dbReference>
<dbReference type="GO" id="GO:0006508">
    <property type="term" value="P:proteolysis"/>
    <property type="evidence" value="ECO:0007669"/>
    <property type="project" value="UniProtKB-KW"/>
</dbReference>
<dbReference type="GO" id="GO:0046872">
    <property type="term" value="F:metal ion binding"/>
    <property type="evidence" value="ECO:0007669"/>
    <property type="project" value="UniProtKB-KW"/>
</dbReference>
<dbReference type="InterPro" id="IPR001570">
    <property type="entry name" value="Peptidase_M4_C_domain"/>
</dbReference>
<organism evidence="14">
    <name type="scientific">Streptomyces sp. NBC_00060</name>
    <dbReference type="NCBI Taxonomy" id="2975636"/>
    <lineage>
        <taxon>Bacteria</taxon>
        <taxon>Bacillati</taxon>
        <taxon>Actinomycetota</taxon>
        <taxon>Actinomycetes</taxon>
        <taxon>Kitasatosporales</taxon>
        <taxon>Streptomycetaceae</taxon>
        <taxon>Streptomyces</taxon>
    </lineage>
</organism>
<dbReference type="InterPro" id="IPR013320">
    <property type="entry name" value="ConA-like_dom_sf"/>
</dbReference>
<evidence type="ECO:0000256" key="4">
    <source>
        <dbReference type="ARBA" id="ARBA00022729"/>
    </source>
</evidence>
<dbReference type="Gene3D" id="3.10.450.40">
    <property type="match status" value="1"/>
</dbReference>
<keyword evidence="7" id="KW-0482">Metalloprotease</keyword>
<evidence type="ECO:0000256" key="10">
    <source>
        <dbReference type="SAM" id="SignalP"/>
    </source>
</evidence>
<evidence type="ECO:0000259" key="13">
    <source>
        <dbReference type="Pfam" id="PF07504"/>
    </source>
</evidence>
<protein>
    <submittedName>
        <fullName evidence="14">M4 family metallopeptidase</fullName>
    </submittedName>
</protein>
<feature type="domain" description="Peptidase M4 C-terminal" evidence="12">
    <location>
        <begin position="379"/>
        <end position="545"/>
    </location>
</feature>
<keyword evidence="3" id="KW-0479">Metal-binding</keyword>
<evidence type="ECO:0000256" key="1">
    <source>
        <dbReference type="ARBA" id="ARBA00009388"/>
    </source>
</evidence>
<feature type="compositionally biased region" description="Low complexity" evidence="9">
    <location>
        <begin position="550"/>
        <end position="564"/>
    </location>
</feature>
<dbReference type="AlphaFoldDB" id="A0AAU2HBA6"/>
<feature type="active site" evidence="8">
    <location>
        <position position="369"/>
    </location>
</feature>
<dbReference type="Pfam" id="PF01447">
    <property type="entry name" value="Peptidase_M4"/>
    <property type="match status" value="1"/>
</dbReference>
<evidence type="ECO:0000256" key="7">
    <source>
        <dbReference type="ARBA" id="ARBA00023049"/>
    </source>
</evidence>
<dbReference type="PANTHER" id="PTHR33794">
    <property type="entry name" value="BACILLOLYSIN"/>
    <property type="match status" value="1"/>
</dbReference>
<dbReference type="Pfam" id="PF07504">
    <property type="entry name" value="FTP"/>
    <property type="match status" value="1"/>
</dbReference>
<feature type="domain" description="FTP" evidence="13">
    <location>
        <begin position="66"/>
        <end position="110"/>
    </location>
</feature>
<gene>
    <name evidence="14" type="ORF">OHV25_35895</name>
</gene>
<dbReference type="CDD" id="cd09597">
    <property type="entry name" value="M4_TLP"/>
    <property type="match status" value="1"/>
</dbReference>
<dbReference type="EMBL" id="CP108253">
    <property type="protein sequence ID" value="WTU44595.1"/>
    <property type="molecule type" value="Genomic_DNA"/>
</dbReference>
<keyword evidence="4 10" id="KW-0732">Signal</keyword>